<dbReference type="Pfam" id="PF00067">
    <property type="entry name" value="p450"/>
    <property type="match status" value="1"/>
</dbReference>
<protein>
    <submittedName>
        <fullName evidence="3">Cytochrome P450</fullName>
    </submittedName>
</protein>
<comment type="similarity">
    <text evidence="1 2">Belongs to the cytochrome P450 family.</text>
</comment>
<evidence type="ECO:0000256" key="1">
    <source>
        <dbReference type="ARBA" id="ARBA00010617"/>
    </source>
</evidence>
<dbReference type="PANTHER" id="PTHR46696:SF1">
    <property type="entry name" value="CYTOCHROME P450 YJIB-RELATED"/>
    <property type="match status" value="1"/>
</dbReference>
<dbReference type="InterPro" id="IPR036396">
    <property type="entry name" value="Cyt_P450_sf"/>
</dbReference>
<accession>A0ABU1UGE0</accession>
<proteinExistence type="inferred from homology"/>
<keyword evidence="2" id="KW-0479">Metal-binding</keyword>
<evidence type="ECO:0000313" key="4">
    <source>
        <dbReference type="Proteomes" id="UP001252243"/>
    </source>
</evidence>
<comment type="caution">
    <text evidence="3">The sequence shown here is derived from an EMBL/GenBank/DDBJ whole genome shotgun (WGS) entry which is preliminary data.</text>
</comment>
<keyword evidence="2" id="KW-0503">Monooxygenase</keyword>
<keyword evidence="2" id="KW-0560">Oxidoreductase</keyword>
<evidence type="ECO:0000313" key="3">
    <source>
        <dbReference type="EMBL" id="MDR7084258.1"/>
    </source>
</evidence>
<keyword evidence="2" id="KW-0349">Heme</keyword>
<keyword evidence="2" id="KW-0408">Iron</keyword>
<dbReference type="RefSeq" id="WP_310060383.1">
    <property type="nucleotide sequence ID" value="NZ_JAVDVQ010000020.1"/>
</dbReference>
<dbReference type="InterPro" id="IPR002401">
    <property type="entry name" value="Cyt_P450_E_grp-I"/>
</dbReference>
<dbReference type="SUPFAM" id="SSF48264">
    <property type="entry name" value="Cytochrome P450"/>
    <property type="match status" value="1"/>
</dbReference>
<dbReference type="InterPro" id="IPR017972">
    <property type="entry name" value="Cyt_P450_CS"/>
</dbReference>
<dbReference type="EMBL" id="JAVDVQ010000020">
    <property type="protein sequence ID" value="MDR7084258.1"/>
    <property type="molecule type" value="Genomic_DNA"/>
</dbReference>
<gene>
    <name evidence="3" type="ORF">J2X01_003566</name>
</gene>
<dbReference type="PROSITE" id="PS00086">
    <property type="entry name" value="CYTOCHROME_P450"/>
    <property type="match status" value="1"/>
</dbReference>
<dbReference type="PANTHER" id="PTHR46696">
    <property type="entry name" value="P450, PUTATIVE (EUROFUNG)-RELATED"/>
    <property type="match status" value="1"/>
</dbReference>
<dbReference type="PRINTS" id="PR00463">
    <property type="entry name" value="EP450I"/>
</dbReference>
<reference evidence="3 4" key="1">
    <citation type="submission" date="2023-07" db="EMBL/GenBank/DDBJ databases">
        <title>Sorghum-associated microbial communities from plants grown in Nebraska, USA.</title>
        <authorList>
            <person name="Schachtman D."/>
        </authorList>
    </citation>
    <scope>NUCLEOTIDE SEQUENCE [LARGE SCALE GENOMIC DNA]</scope>
    <source>
        <strain evidence="3 4">BE167</strain>
    </source>
</reference>
<keyword evidence="4" id="KW-1185">Reference proteome</keyword>
<dbReference type="Gene3D" id="1.10.630.10">
    <property type="entry name" value="Cytochrome P450"/>
    <property type="match status" value="1"/>
</dbReference>
<name>A0ABU1UGE0_9MICC</name>
<dbReference type="InterPro" id="IPR001128">
    <property type="entry name" value="Cyt_P450"/>
</dbReference>
<organism evidence="3 4">
    <name type="scientific">Arthrobacter ginsengisoli</name>
    <dbReference type="NCBI Taxonomy" id="1356565"/>
    <lineage>
        <taxon>Bacteria</taxon>
        <taxon>Bacillati</taxon>
        <taxon>Actinomycetota</taxon>
        <taxon>Actinomycetes</taxon>
        <taxon>Micrococcales</taxon>
        <taxon>Micrococcaceae</taxon>
        <taxon>Arthrobacter</taxon>
    </lineage>
</organism>
<evidence type="ECO:0000256" key="2">
    <source>
        <dbReference type="RuleBase" id="RU000461"/>
    </source>
</evidence>
<sequence length="405" mass="45227">MTETNILPEVIEAPVSGYDAFSLETLHDVHTFDGEQREIAPVVYMEKYGYYAITRYAEIQKALRDWRTFSSTDRPFYAPSAFRPRTLILEDPPEHTASKSAVFKVFDAGNLAKMSAYFKAEAERLIDDLLTDGPAEINAYNDLSVKYVLKVFPDVLGLPEEGRELLLKFGDAVFNVFGPPSELQAAKLASGTEAMEWVESNTARNVQSEGGIGWQLYAMADEGKISEHTAQQILKSIFAAGFDTTTASIASMIRAFADNPGEWQKLRENPDLVDNAWEEAIRLYPASRYGGRWATKETVLGGVRIPEGAKILTMWLGAGRDPRQYDAPDEFRVDRDLKNAHLSFGFGIHTCAGNQVARLEARTLLRAMVERIEKIELIGEPRKTVNYQAFGHDYVPVRLTPAVSA</sequence>
<dbReference type="Proteomes" id="UP001252243">
    <property type="component" value="Unassembled WGS sequence"/>
</dbReference>